<name>A0AAU9J6T8_9CILI</name>
<sequence>MEKSKKELRERAFKEIDKFLESSISKLDNFYRTEEELSKTVSECNIIISELENSLLNIESEEPREALLRTPRCFSSFNFSRSISSYLESISISINSKKSRQLFDIYEEKLKIFDAKTKLIQTFALSFPSYYGSSIVLLENNHILITGGFDYKDWVPSSRVLYLNLMNCLCENKPDLIVSRGNHTMQKFNELVFVIGGWGLTSPALAEIECFNLRLQSWEKVCDLVKPRQYHSSCLFEGKIYIIGDDDAIEIFDPAYNQTKIVELEGIVLYMNFILIFRKEVVQEYYPEENRIIEHGKLLTDSIETGGIIQSIVYENKIYIRRDDLGFWVYDYDINSLNIIHDNSYR</sequence>
<organism evidence="3 4">
    <name type="scientific">Blepharisma stoltei</name>
    <dbReference type="NCBI Taxonomy" id="1481888"/>
    <lineage>
        <taxon>Eukaryota</taxon>
        <taxon>Sar</taxon>
        <taxon>Alveolata</taxon>
        <taxon>Ciliophora</taxon>
        <taxon>Postciliodesmatophora</taxon>
        <taxon>Heterotrichea</taxon>
        <taxon>Heterotrichida</taxon>
        <taxon>Blepharismidae</taxon>
        <taxon>Blepharisma</taxon>
    </lineage>
</organism>
<dbReference type="PANTHER" id="PTHR46260:SF3">
    <property type="entry name" value="RING-TYPE DOMAIN-CONTAINING PROTEIN"/>
    <property type="match status" value="1"/>
</dbReference>
<dbReference type="AlphaFoldDB" id="A0AAU9J6T8"/>
<dbReference type="InterPro" id="IPR006652">
    <property type="entry name" value="Kelch_1"/>
</dbReference>
<proteinExistence type="predicted"/>
<reference evidence="3" key="1">
    <citation type="submission" date="2021-09" db="EMBL/GenBank/DDBJ databases">
        <authorList>
            <consortium name="AG Swart"/>
            <person name="Singh M."/>
            <person name="Singh A."/>
            <person name="Seah K."/>
            <person name="Emmerich C."/>
        </authorList>
    </citation>
    <scope>NUCLEOTIDE SEQUENCE</scope>
    <source>
        <strain evidence="3">ATCC30299</strain>
    </source>
</reference>
<dbReference type="InterPro" id="IPR015915">
    <property type="entry name" value="Kelch-typ_b-propeller"/>
</dbReference>
<dbReference type="Gene3D" id="2.120.10.80">
    <property type="entry name" value="Kelch-type beta propeller"/>
    <property type="match status" value="1"/>
</dbReference>
<dbReference type="Pfam" id="PF01344">
    <property type="entry name" value="Kelch_1"/>
    <property type="match status" value="1"/>
</dbReference>
<evidence type="ECO:0000313" key="4">
    <source>
        <dbReference type="Proteomes" id="UP001162131"/>
    </source>
</evidence>
<evidence type="ECO:0000256" key="2">
    <source>
        <dbReference type="ARBA" id="ARBA00022737"/>
    </source>
</evidence>
<keyword evidence="4" id="KW-1185">Reference proteome</keyword>
<gene>
    <name evidence="3" type="ORF">BSTOLATCC_MIC27598</name>
</gene>
<keyword evidence="1" id="KW-0880">Kelch repeat</keyword>
<dbReference type="Proteomes" id="UP001162131">
    <property type="component" value="Unassembled WGS sequence"/>
</dbReference>
<comment type="caution">
    <text evidence="3">The sequence shown here is derived from an EMBL/GenBank/DDBJ whole genome shotgun (WGS) entry which is preliminary data.</text>
</comment>
<dbReference type="SMART" id="SM00612">
    <property type="entry name" value="Kelch"/>
    <property type="match status" value="2"/>
</dbReference>
<keyword evidence="2" id="KW-0677">Repeat</keyword>
<accession>A0AAU9J6T8</accession>
<dbReference type="SUPFAM" id="SSF117281">
    <property type="entry name" value="Kelch motif"/>
    <property type="match status" value="1"/>
</dbReference>
<dbReference type="EMBL" id="CAJZBQ010000027">
    <property type="protein sequence ID" value="CAG9321026.1"/>
    <property type="molecule type" value="Genomic_DNA"/>
</dbReference>
<protein>
    <submittedName>
        <fullName evidence="3">Uncharacterized protein</fullName>
    </submittedName>
</protein>
<dbReference type="PANTHER" id="PTHR46260">
    <property type="entry name" value="RING-TYPE DOMAIN-CONTAINING PROTEIN"/>
    <property type="match status" value="1"/>
</dbReference>
<evidence type="ECO:0000313" key="3">
    <source>
        <dbReference type="EMBL" id="CAG9321026.1"/>
    </source>
</evidence>
<evidence type="ECO:0000256" key="1">
    <source>
        <dbReference type="ARBA" id="ARBA00022441"/>
    </source>
</evidence>
<dbReference type="InterPro" id="IPR051746">
    <property type="entry name" value="Kelch_domain_containing_8"/>
</dbReference>